<keyword evidence="3" id="KW-1185">Reference proteome</keyword>
<dbReference type="InterPro" id="IPR035965">
    <property type="entry name" value="PAS-like_dom_sf"/>
</dbReference>
<dbReference type="Proteomes" id="UP000033423">
    <property type="component" value="Unassembled WGS sequence"/>
</dbReference>
<evidence type="ECO:0000259" key="1">
    <source>
        <dbReference type="PROSITE" id="PS50113"/>
    </source>
</evidence>
<feature type="non-terminal residue" evidence="2">
    <location>
        <position position="145"/>
    </location>
</feature>
<reference evidence="2 3" key="1">
    <citation type="submission" date="2015-02" db="EMBL/GenBank/DDBJ databases">
        <title>Single-cell genomics of uncultivated deep-branching MTB reveals a conserved set of magnetosome genes.</title>
        <authorList>
            <person name="Kolinko S."/>
            <person name="Richter M."/>
            <person name="Glockner F.O."/>
            <person name="Brachmann A."/>
            <person name="Schuler D."/>
        </authorList>
    </citation>
    <scope>NUCLEOTIDE SEQUENCE [LARGE SCALE GENOMIC DNA]</scope>
    <source>
        <strain evidence="2">TM-1</strain>
    </source>
</reference>
<name>A0A0F3GQW9_9BACT</name>
<protein>
    <submittedName>
        <fullName evidence="2">PAS/PAC sensor protein</fullName>
    </submittedName>
</protein>
<dbReference type="EMBL" id="LACI01002047">
    <property type="protein sequence ID" value="KJU83093.1"/>
    <property type="molecule type" value="Genomic_DNA"/>
</dbReference>
<feature type="domain" description="PAC" evidence="1">
    <location>
        <begin position="47"/>
        <end position="97"/>
    </location>
</feature>
<dbReference type="PROSITE" id="PS50113">
    <property type="entry name" value="PAC"/>
    <property type="match status" value="1"/>
</dbReference>
<sequence>MWNKNIATVSGYSNKEIAAMIPEDFFTGEHREAVVMAIADTFKNGRGNVEASLYTKDGRLIPYYFNGFIIEVEGRRCLVGIGIDISERKEIEREIREINLNLQDRINKEVAKNRLRDQIMFEQSRHVVIGELLVNISHHWRQPFG</sequence>
<dbReference type="AlphaFoldDB" id="A0A0F3GQW9"/>
<organism evidence="2 3">
    <name type="scientific">Candidatus Magnetobacterium bavaricum</name>
    <dbReference type="NCBI Taxonomy" id="29290"/>
    <lineage>
        <taxon>Bacteria</taxon>
        <taxon>Pseudomonadati</taxon>
        <taxon>Nitrospirota</taxon>
        <taxon>Thermodesulfovibrionia</taxon>
        <taxon>Thermodesulfovibrionales</taxon>
        <taxon>Candidatus Magnetobacteriaceae</taxon>
        <taxon>Candidatus Magnetobacterium</taxon>
    </lineage>
</organism>
<proteinExistence type="predicted"/>
<comment type="caution">
    <text evidence="2">The sequence shown here is derived from an EMBL/GenBank/DDBJ whole genome shotgun (WGS) entry which is preliminary data.</text>
</comment>
<accession>A0A0F3GQW9</accession>
<dbReference type="NCBIfam" id="TIGR00229">
    <property type="entry name" value="sensory_box"/>
    <property type="match status" value="1"/>
</dbReference>
<dbReference type="Gene3D" id="3.30.450.20">
    <property type="entry name" value="PAS domain"/>
    <property type="match status" value="1"/>
</dbReference>
<gene>
    <name evidence="2" type="ORF">MBAV_004713</name>
</gene>
<evidence type="ECO:0000313" key="3">
    <source>
        <dbReference type="Proteomes" id="UP000033423"/>
    </source>
</evidence>
<evidence type="ECO:0000313" key="2">
    <source>
        <dbReference type="EMBL" id="KJU83093.1"/>
    </source>
</evidence>
<dbReference type="InterPro" id="IPR000700">
    <property type="entry name" value="PAS-assoc_C"/>
</dbReference>
<dbReference type="SUPFAM" id="SSF55785">
    <property type="entry name" value="PYP-like sensor domain (PAS domain)"/>
    <property type="match status" value="1"/>
</dbReference>
<dbReference type="InterPro" id="IPR000014">
    <property type="entry name" value="PAS"/>
</dbReference>